<name>E0VXY3_PEDHC</name>
<accession>E0VXY3</accession>
<proteinExistence type="predicted"/>
<dbReference type="InParanoid" id="E0VXY3"/>
<dbReference type="AlphaFoldDB" id="E0VXY3"/>
<feature type="region of interest" description="Disordered" evidence="1">
    <location>
        <begin position="25"/>
        <end position="56"/>
    </location>
</feature>
<evidence type="ECO:0000256" key="1">
    <source>
        <dbReference type="SAM" id="MobiDB-lite"/>
    </source>
</evidence>
<dbReference type="RefSeq" id="XP_002430977.1">
    <property type="nucleotide sequence ID" value="XM_002430932.1"/>
</dbReference>
<evidence type="ECO:0000313" key="4">
    <source>
        <dbReference type="Proteomes" id="UP000009046"/>
    </source>
</evidence>
<dbReference type="CTD" id="8232959"/>
<dbReference type="EMBL" id="AAZO01006160">
    <property type="status" value="NOT_ANNOTATED_CDS"/>
    <property type="molecule type" value="Genomic_DNA"/>
</dbReference>
<dbReference type="EnsemblMetazoa" id="PHUM506530-RA">
    <property type="protein sequence ID" value="PHUM506530-PA"/>
    <property type="gene ID" value="PHUM506530"/>
</dbReference>
<organism>
    <name type="scientific">Pediculus humanus subsp. corporis</name>
    <name type="common">Body louse</name>
    <dbReference type="NCBI Taxonomy" id="121224"/>
    <lineage>
        <taxon>Eukaryota</taxon>
        <taxon>Metazoa</taxon>
        <taxon>Ecdysozoa</taxon>
        <taxon>Arthropoda</taxon>
        <taxon>Hexapoda</taxon>
        <taxon>Insecta</taxon>
        <taxon>Pterygota</taxon>
        <taxon>Neoptera</taxon>
        <taxon>Paraneoptera</taxon>
        <taxon>Psocodea</taxon>
        <taxon>Troctomorpha</taxon>
        <taxon>Phthiraptera</taxon>
        <taxon>Anoplura</taxon>
        <taxon>Pediculidae</taxon>
        <taxon>Pediculus</taxon>
    </lineage>
</organism>
<reference evidence="2" key="2">
    <citation type="submission" date="2007-04" db="EMBL/GenBank/DDBJ databases">
        <title>The genome of the human body louse.</title>
        <authorList>
            <consortium name="The Human Body Louse Genome Consortium"/>
            <person name="Kirkness E."/>
            <person name="Walenz B."/>
            <person name="Hass B."/>
            <person name="Bruggner R."/>
            <person name="Strausberg R."/>
        </authorList>
    </citation>
    <scope>NUCLEOTIDE SEQUENCE</scope>
    <source>
        <strain evidence="2">USDA</strain>
    </source>
</reference>
<dbReference type="VEuPathDB" id="VectorBase:PHUM506530"/>
<feature type="compositionally biased region" description="Basic and acidic residues" evidence="1">
    <location>
        <begin position="37"/>
        <end position="50"/>
    </location>
</feature>
<dbReference type="HOGENOM" id="CLU_2725246_0_0_1"/>
<dbReference type="EMBL" id="DS235842">
    <property type="protein sequence ID" value="EEB18239.1"/>
    <property type="molecule type" value="Genomic_DNA"/>
</dbReference>
<evidence type="ECO:0000313" key="2">
    <source>
        <dbReference type="EMBL" id="EEB18239.1"/>
    </source>
</evidence>
<evidence type="ECO:0000313" key="3">
    <source>
        <dbReference type="EnsemblMetazoa" id="PHUM506530-PA"/>
    </source>
</evidence>
<dbReference type="KEGG" id="phu:Phum_PHUM506530"/>
<dbReference type="Proteomes" id="UP000009046">
    <property type="component" value="Unassembled WGS sequence"/>
</dbReference>
<protein>
    <submittedName>
        <fullName evidence="2 3">Uncharacterized protein</fullName>
    </submittedName>
</protein>
<gene>
    <name evidence="3" type="primary">8232959</name>
    <name evidence="2" type="ORF">Phum_PHUM506530</name>
</gene>
<reference evidence="3" key="3">
    <citation type="submission" date="2021-02" db="UniProtKB">
        <authorList>
            <consortium name="EnsemblMetazoa"/>
        </authorList>
    </citation>
    <scope>IDENTIFICATION</scope>
    <source>
        <strain evidence="3">USDA</strain>
    </source>
</reference>
<sequence length="72" mass="8077">MSLGSGFGPATCWITHKGLETWARLAKERHKSTPTTPEKKKQESDSESPKENQMASANSEFSLIMVFFKMIT</sequence>
<dbReference type="GeneID" id="8232959"/>
<reference evidence="2" key="1">
    <citation type="submission" date="2007-04" db="EMBL/GenBank/DDBJ databases">
        <title>Annotation of Pediculus humanus corporis strain USDA.</title>
        <authorList>
            <person name="Kirkness E."/>
            <person name="Hannick L."/>
            <person name="Hass B."/>
            <person name="Bruggner R."/>
            <person name="Lawson D."/>
            <person name="Bidwell S."/>
            <person name="Joardar V."/>
            <person name="Caler E."/>
            <person name="Walenz B."/>
            <person name="Inman J."/>
            <person name="Schobel S."/>
            <person name="Galinsky K."/>
            <person name="Amedeo P."/>
            <person name="Strausberg R."/>
        </authorList>
    </citation>
    <scope>NUCLEOTIDE SEQUENCE</scope>
    <source>
        <strain evidence="2">USDA</strain>
    </source>
</reference>
<keyword evidence="4" id="KW-1185">Reference proteome</keyword>